<dbReference type="FunFam" id="3.40.50.300:FF:000006">
    <property type="entry name" value="DNA-binding transcriptional regulator NtrC"/>
    <property type="match status" value="1"/>
</dbReference>
<gene>
    <name evidence="20" type="ORF">MUB46_07390</name>
</gene>
<feature type="domain" description="Response regulatory" evidence="19">
    <location>
        <begin position="4"/>
        <end position="121"/>
    </location>
</feature>
<dbReference type="Pfam" id="PF00072">
    <property type="entry name" value="Response_reg"/>
    <property type="match status" value="1"/>
</dbReference>
<dbReference type="GO" id="GO:0043565">
    <property type="term" value="F:sequence-specific DNA binding"/>
    <property type="evidence" value="ECO:0007669"/>
    <property type="project" value="InterPro"/>
</dbReference>
<dbReference type="PROSITE" id="PS00675">
    <property type="entry name" value="SIGMA54_INTERACT_1"/>
    <property type="match status" value="1"/>
</dbReference>
<dbReference type="Pfam" id="PF02954">
    <property type="entry name" value="HTH_8"/>
    <property type="match status" value="1"/>
</dbReference>
<dbReference type="GO" id="GO:0000160">
    <property type="term" value="P:phosphorelay signal transduction system"/>
    <property type="evidence" value="ECO:0007669"/>
    <property type="project" value="UniProtKB-KW"/>
</dbReference>
<dbReference type="InterPro" id="IPR025944">
    <property type="entry name" value="Sigma_54_int_dom_CS"/>
</dbReference>
<evidence type="ECO:0000256" key="14">
    <source>
        <dbReference type="ARBA" id="ARBA00029881"/>
    </source>
</evidence>
<dbReference type="EMBL" id="JALIDZ010000003">
    <property type="protein sequence ID" value="MCT8971674.1"/>
    <property type="molecule type" value="Genomic_DNA"/>
</dbReference>
<dbReference type="InterPro" id="IPR058031">
    <property type="entry name" value="AAA_lid_NorR"/>
</dbReference>
<dbReference type="Proteomes" id="UP001320898">
    <property type="component" value="Unassembled WGS sequence"/>
</dbReference>
<dbReference type="PROSITE" id="PS50110">
    <property type="entry name" value="RESPONSE_REGULATORY"/>
    <property type="match status" value="1"/>
</dbReference>
<dbReference type="InterPro" id="IPR011006">
    <property type="entry name" value="CheY-like_superfamily"/>
</dbReference>
<proteinExistence type="predicted"/>
<dbReference type="InterPro" id="IPR002078">
    <property type="entry name" value="Sigma_54_int"/>
</dbReference>
<evidence type="ECO:0000313" key="21">
    <source>
        <dbReference type="Proteomes" id="UP001320898"/>
    </source>
</evidence>
<dbReference type="Gene3D" id="3.40.50.2300">
    <property type="match status" value="1"/>
</dbReference>
<evidence type="ECO:0000256" key="2">
    <source>
        <dbReference type="ARBA" id="ARBA00019059"/>
    </source>
</evidence>
<dbReference type="FunFam" id="1.10.8.60:FF:000014">
    <property type="entry name" value="DNA-binding transcriptional regulator NtrC"/>
    <property type="match status" value="1"/>
</dbReference>
<dbReference type="GO" id="GO:0005737">
    <property type="term" value="C:cytoplasm"/>
    <property type="evidence" value="ECO:0007669"/>
    <property type="project" value="UniProtKB-SubCell"/>
</dbReference>
<dbReference type="AlphaFoldDB" id="A0AAW5QZA1"/>
<evidence type="ECO:0000256" key="15">
    <source>
        <dbReference type="ARBA" id="ARBA00031910"/>
    </source>
</evidence>
<evidence type="ECO:0000256" key="3">
    <source>
        <dbReference type="ARBA" id="ARBA00022490"/>
    </source>
</evidence>
<evidence type="ECO:0000256" key="10">
    <source>
        <dbReference type="ARBA" id="ARBA00023125"/>
    </source>
</evidence>
<keyword evidence="7" id="KW-0067">ATP-binding</keyword>
<feature type="modified residue" description="4-aspartylphosphate" evidence="17">
    <location>
        <position position="56"/>
    </location>
</feature>
<keyword evidence="10" id="KW-0238">DNA-binding</keyword>
<dbReference type="SUPFAM" id="SSF46689">
    <property type="entry name" value="Homeodomain-like"/>
    <property type="match status" value="1"/>
</dbReference>
<dbReference type="InterPro" id="IPR025943">
    <property type="entry name" value="Sigma_54_int_dom_ATP-bd_2"/>
</dbReference>
<dbReference type="GO" id="GO:0005524">
    <property type="term" value="F:ATP binding"/>
    <property type="evidence" value="ECO:0007669"/>
    <property type="project" value="UniProtKB-KW"/>
</dbReference>
<evidence type="ECO:0000256" key="11">
    <source>
        <dbReference type="ARBA" id="ARBA00023159"/>
    </source>
</evidence>
<comment type="caution">
    <text evidence="20">The sequence shown here is derived from an EMBL/GenBank/DDBJ whole genome shotgun (WGS) entry which is preliminary data.</text>
</comment>
<dbReference type="RefSeq" id="WP_261615248.1">
    <property type="nucleotide sequence ID" value="NZ_JALIDZ010000003.1"/>
</dbReference>
<keyword evidence="9" id="KW-0805">Transcription regulation</keyword>
<dbReference type="Gene3D" id="3.40.50.300">
    <property type="entry name" value="P-loop containing nucleotide triphosphate hydrolases"/>
    <property type="match status" value="1"/>
</dbReference>
<reference evidence="20 21" key="1">
    <citation type="submission" date="2022-04" db="EMBL/GenBank/DDBJ databases">
        <authorList>
            <person name="Ye Y.-Q."/>
            <person name="Du Z.-J."/>
        </authorList>
    </citation>
    <scope>NUCLEOTIDE SEQUENCE [LARGE SCALE GENOMIC DNA]</scope>
    <source>
        <strain evidence="20 21">A6E488</strain>
    </source>
</reference>
<dbReference type="InterPro" id="IPR002197">
    <property type="entry name" value="HTH_Fis"/>
</dbReference>
<dbReference type="InterPro" id="IPR001789">
    <property type="entry name" value="Sig_transdc_resp-reg_receiver"/>
</dbReference>
<evidence type="ECO:0000256" key="4">
    <source>
        <dbReference type="ARBA" id="ARBA00022491"/>
    </source>
</evidence>
<evidence type="ECO:0000259" key="19">
    <source>
        <dbReference type="PROSITE" id="PS50110"/>
    </source>
</evidence>
<dbReference type="PROSITE" id="PS50045">
    <property type="entry name" value="SIGMA54_INTERACT_4"/>
    <property type="match status" value="1"/>
</dbReference>
<dbReference type="PROSITE" id="PS00688">
    <property type="entry name" value="SIGMA54_INTERACT_3"/>
    <property type="match status" value="1"/>
</dbReference>
<keyword evidence="5 17" id="KW-0597">Phosphoprotein</keyword>
<dbReference type="SUPFAM" id="SSF52540">
    <property type="entry name" value="P-loop containing nucleoside triphosphate hydrolases"/>
    <property type="match status" value="1"/>
</dbReference>
<dbReference type="PANTHER" id="PTHR32071:SF95">
    <property type="entry name" value="DNA-BINDING TRANSCRIPTIONAL REGULATOR NTRC"/>
    <property type="match status" value="1"/>
</dbReference>
<dbReference type="SUPFAM" id="SSF52172">
    <property type="entry name" value="CheY-like"/>
    <property type="match status" value="1"/>
</dbReference>
<dbReference type="Gene3D" id="1.10.10.60">
    <property type="entry name" value="Homeodomain-like"/>
    <property type="match status" value="1"/>
</dbReference>
<dbReference type="Pfam" id="PF00158">
    <property type="entry name" value="Sigma54_activat"/>
    <property type="match status" value="1"/>
</dbReference>
<name>A0AAW5QZA1_9HYPH</name>
<evidence type="ECO:0000256" key="16">
    <source>
        <dbReference type="ARBA" id="ARBA00043886"/>
    </source>
</evidence>
<evidence type="ECO:0000313" key="20">
    <source>
        <dbReference type="EMBL" id="MCT8971674.1"/>
    </source>
</evidence>
<evidence type="ECO:0000256" key="7">
    <source>
        <dbReference type="ARBA" id="ARBA00022840"/>
    </source>
</evidence>
<evidence type="ECO:0000259" key="18">
    <source>
        <dbReference type="PROSITE" id="PS50045"/>
    </source>
</evidence>
<organism evidence="20 21">
    <name type="scientific">Microbaculum marinisediminis</name>
    <dbReference type="NCBI Taxonomy" id="2931392"/>
    <lineage>
        <taxon>Bacteria</taxon>
        <taxon>Pseudomonadati</taxon>
        <taxon>Pseudomonadota</taxon>
        <taxon>Alphaproteobacteria</taxon>
        <taxon>Hyphomicrobiales</taxon>
        <taxon>Tepidamorphaceae</taxon>
        <taxon>Microbaculum</taxon>
    </lineage>
</organism>
<dbReference type="SMART" id="SM00382">
    <property type="entry name" value="AAA"/>
    <property type="match status" value="1"/>
</dbReference>
<accession>A0AAW5QZA1</accession>
<dbReference type="CDD" id="cd00009">
    <property type="entry name" value="AAA"/>
    <property type="match status" value="1"/>
</dbReference>
<keyword evidence="6" id="KW-0547">Nucleotide-binding</keyword>
<keyword evidence="3" id="KW-0963">Cytoplasm</keyword>
<dbReference type="InterPro" id="IPR027417">
    <property type="entry name" value="P-loop_NTPase"/>
</dbReference>
<keyword evidence="21" id="KW-1185">Reference proteome</keyword>
<keyword evidence="8" id="KW-0902">Two-component regulatory system</keyword>
<keyword evidence="12" id="KW-0804">Transcription</keyword>
<dbReference type="Pfam" id="PF25601">
    <property type="entry name" value="AAA_lid_14"/>
    <property type="match status" value="1"/>
</dbReference>
<evidence type="ECO:0000256" key="9">
    <source>
        <dbReference type="ARBA" id="ARBA00023015"/>
    </source>
</evidence>
<dbReference type="SMART" id="SM00448">
    <property type="entry name" value="REC"/>
    <property type="match status" value="1"/>
</dbReference>
<evidence type="ECO:0000256" key="13">
    <source>
        <dbReference type="ARBA" id="ARBA00023231"/>
    </source>
</evidence>
<evidence type="ECO:0000256" key="5">
    <source>
        <dbReference type="ARBA" id="ARBA00022553"/>
    </source>
</evidence>
<dbReference type="PROSITE" id="PS00676">
    <property type="entry name" value="SIGMA54_INTERACT_2"/>
    <property type="match status" value="1"/>
</dbReference>
<sequence>MAERILIVDDDPVQRRILETAVQRFGFETATAETGDEAIAALTAPNAGEIVLIVLDLVMPDLDGMGTLERMRKEGLYRPVIVQTAHGGIDTVVSAVRAGAIDFFVKPVSPERLEISIRNALKVNALEGEIARIKRRVDGTLTFDDIVTRSPAMQRVIELGERAAGSNIPIIIEGESGVGKELIARAIQGSSTRAGKSFVAVNCGAIPENLVESTLFGHEKGAFTGATEKRVGKFLEADGGTLFLDEVGELPPDAQVKLLRALQEGEVEPVGARRPLKSDFRLISATNRSMIDLVCQKRFREDLYYRLNVFPILVPPLRERTEDIPLLVKHFLTRFGAEEGKRVDSITPEALTLLMRHRWPGNVRQLENTVFRAVVLADSNELDVDSFPQIAAQIDDFQDVELTRPTIEFSAQRESYAVPQMQVPRPATLPAAATGLPDPARGVVPILSEDGDVRPLDEIEADLIRFAVEHYRGRMSEVARRLGIGRSTLYRRLKELELDAAE</sequence>
<keyword evidence="13" id="KW-0535">Nitrogen fixation</keyword>
<evidence type="ECO:0000256" key="17">
    <source>
        <dbReference type="PROSITE-ProRule" id="PRU00169"/>
    </source>
</evidence>
<dbReference type="GO" id="GO:0006355">
    <property type="term" value="P:regulation of DNA-templated transcription"/>
    <property type="evidence" value="ECO:0007669"/>
    <property type="project" value="InterPro"/>
</dbReference>
<protein>
    <recommendedName>
        <fullName evidence="2">DNA-binding transcriptional regulator NtrC</fullName>
    </recommendedName>
    <alternativeName>
        <fullName evidence="14">Nitrogen regulation protein NR(I)</fullName>
    </alternativeName>
    <alternativeName>
        <fullName evidence="15">Nitrogen regulator I</fullName>
    </alternativeName>
</protein>
<dbReference type="InterPro" id="IPR025662">
    <property type="entry name" value="Sigma_54_int_dom_ATP-bd_1"/>
</dbReference>
<dbReference type="PANTHER" id="PTHR32071">
    <property type="entry name" value="TRANSCRIPTIONAL REGULATORY PROTEIN"/>
    <property type="match status" value="1"/>
</dbReference>
<dbReference type="InterPro" id="IPR009057">
    <property type="entry name" value="Homeodomain-like_sf"/>
</dbReference>
<dbReference type="InterPro" id="IPR003593">
    <property type="entry name" value="AAA+_ATPase"/>
</dbReference>
<keyword evidence="4" id="KW-0678">Repressor</keyword>
<evidence type="ECO:0000256" key="8">
    <source>
        <dbReference type="ARBA" id="ARBA00023012"/>
    </source>
</evidence>
<evidence type="ECO:0000256" key="6">
    <source>
        <dbReference type="ARBA" id="ARBA00022741"/>
    </source>
</evidence>
<keyword evidence="11" id="KW-0010">Activator</keyword>
<comment type="subcellular location">
    <subcellularLocation>
        <location evidence="1">Cytoplasm</location>
    </subcellularLocation>
</comment>
<feature type="domain" description="Sigma-54 factor interaction" evidence="18">
    <location>
        <begin position="146"/>
        <end position="375"/>
    </location>
</feature>
<dbReference type="PRINTS" id="PR01590">
    <property type="entry name" value="HTHFIS"/>
</dbReference>
<evidence type="ECO:0000256" key="12">
    <source>
        <dbReference type="ARBA" id="ARBA00023163"/>
    </source>
</evidence>
<comment type="function">
    <text evidence="16">Member of the two-component regulatory system NtrB/NtrC, which controls expression of the nitrogen-regulated (ntr) genes in response to nitrogen limitation. Phosphorylated NtrC binds directly to DNA and stimulates the formation of open promoter-sigma54-RNA polymerase complexes.</text>
</comment>
<dbReference type="Gene3D" id="1.10.8.60">
    <property type="match status" value="1"/>
</dbReference>
<evidence type="ECO:0000256" key="1">
    <source>
        <dbReference type="ARBA" id="ARBA00004496"/>
    </source>
</evidence>